<reference evidence="2" key="1">
    <citation type="submission" date="2018-02" db="EMBL/GenBank/DDBJ databases">
        <authorList>
            <person name="Cohen D.B."/>
            <person name="Kent A.D."/>
        </authorList>
    </citation>
    <scope>NUCLEOTIDE SEQUENCE</scope>
</reference>
<organism evidence="2">
    <name type="scientific">Fagus sylvatica</name>
    <name type="common">Beechnut</name>
    <dbReference type="NCBI Taxonomy" id="28930"/>
    <lineage>
        <taxon>Eukaryota</taxon>
        <taxon>Viridiplantae</taxon>
        <taxon>Streptophyta</taxon>
        <taxon>Embryophyta</taxon>
        <taxon>Tracheophyta</taxon>
        <taxon>Spermatophyta</taxon>
        <taxon>Magnoliopsida</taxon>
        <taxon>eudicotyledons</taxon>
        <taxon>Gunneridae</taxon>
        <taxon>Pentapetalae</taxon>
        <taxon>rosids</taxon>
        <taxon>fabids</taxon>
        <taxon>Fagales</taxon>
        <taxon>Fagaceae</taxon>
        <taxon>Fagus</taxon>
    </lineage>
</organism>
<accession>A0A2N9INK3</accession>
<gene>
    <name evidence="2" type="ORF">FSB_LOCUS53970</name>
</gene>
<feature type="region of interest" description="Disordered" evidence="1">
    <location>
        <begin position="423"/>
        <end position="447"/>
    </location>
</feature>
<protein>
    <submittedName>
        <fullName evidence="2">Uncharacterized protein</fullName>
    </submittedName>
</protein>
<sequence>MAAEGSDWPIVLSEELSEGLSSSGRENEEASSEATTSRHVSSKQPRVPKRWSVYSYFSKFNAESIDRIRFRYQILEDVVLRIPNLDESACSPEEDVAFYESALTASLRFPVQPFIRELLDFLSLVPGQIAPNGWRIATSPDFWTFTNREVSVRLMDGLPSSNRGWKDGYFFVCGDNWERLPKKGDDYIRIRRTWGTPSSAALTRPTLTQVWKDRVLRVHHLSNRQYTYYIQPNLLFCHSFGPKPNDVVLTLIQTNEKRAATMKINKSKLKSMVEKGGPMVPVGIKRKRVNEGQPSIISEPSVPPLKRAPTSQASPSTPPQPPIVQILNEEIAMVISHRCLSVEDNLARLRQRLTESKATQKNLNRAIFELNKEKRDLIGAVEAAKVKLLAKDGDLKAAVDARDKAKQAREKYPDIDFAEFQMYDDTDSMNDDGGRGAEGDQTDDATS</sequence>
<evidence type="ECO:0000313" key="2">
    <source>
        <dbReference type="EMBL" id="SPD26088.1"/>
    </source>
</evidence>
<dbReference type="EMBL" id="OIVN01006143">
    <property type="protein sequence ID" value="SPD26088.1"/>
    <property type="molecule type" value="Genomic_DNA"/>
</dbReference>
<dbReference type="AlphaFoldDB" id="A0A2N9INK3"/>
<evidence type="ECO:0000256" key="1">
    <source>
        <dbReference type="SAM" id="MobiDB-lite"/>
    </source>
</evidence>
<feature type="region of interest" description="Disordered" evidence="1">
    <location>
        <begin position="286"/>
        <end position="320"/>
    </location>
</feature>
<feature type="region of interest" description="Disordered" evidence="1">
    <location>
        <begin position="17"/>
        <end position="43"/>
    </location>
</feature>
<name>A0A2N9INK3_FAGSY</name>
<proteinExistence type="predicted"/>